<protein>
    <recommendedName>
        <fullName evidence="2">WLM domain-containing protein</fullName>
    </recommendedName>
</protein>
<gene>
    <name evidence="3" type="ORF">GMDG_06932</name>
</gene>
<evidence type="ECO:0000313" key="3">
    <source>
        <dbReference type="EMBL" id="ELR04650.1"/>
    </source>
</evidence>
<dbReference type="OrthoDB" id="447842at2759"/>
<keyword evidence="4" id="KW-1185">Reference proteome</keyword>
<dbReference type="Pfam" id="PF08325">
    <property type="entry name" value="WLM"/>
    <property type="match status" value="1"/>
</dbReference>
<dbReference type="STRING" id="658429.L8FUM9"/>
<proteinExistence type="predicted"/>
<dbReference type="GO" id="GO:0008237">
    <property type="term" value="F:metallopeptidase activity"/>
    <property type="evidence" value="ECO:0007669"/>
    <property type="project" value="TreeGrafter"/>
</dbReference>
<dbReference type="InterPro" id="IPR053000">
    <property type="entry name" value="WSS1-like_metalloprotease"/>
</dbReference>
<evidence type="ECO:0000313" key="4">
    <source>
        <dbReference type="Proteomes" id="UP000011064"/>
    </source>
</evidence>
<dbReference type="EMBL" id="GL573357">
    <property type="protein sequence ID" value="ELR04650.1"/>
    <property type="molecule type" value="Genomic_DNA"/>
</dbReference>
<dbReference type="InterPro" id="IPR013536">
    <property type="entry name" value="WLM_dom"/>
</dbReference>
<dbReference type="InParanoid" id="L8FUM9"/>
<dbReference type="HOGENOM" id="CLU_025898_0_0_1"/>
<dbReference type="PANTHER" id="PTHR46622">
    <property type="entry name" value="DNA-DEPENDENT METALLOPROTEASE WSS1"/>
    <property type="match status" value="1"/>
</dbReference>
<dbReference type="VEuPathDB" id="FungiDB:GMDG_06932"/>
<dbReference type="PROSITE" id="PS51397">
    <property type="entry name" value="WLM"/>
    <property type="match status" value="1"/>
</dbReference>
<reference evidence="4" key="1">
    <citation type="submission" date="2010-09" db="EMBL/GenBank/DDBJ databases">
        <title>The genome sequence of Geomyces destructans 20631-21.</title>
        <authorList>
            <consortium name="The Broad Institute Genome Sequencing Platform"/>
            <person name="Cuomo C.A."/>
            <person name="Blehert D.S."/>
            <person name="Lorch J.M."/>
            <person name="Young S.K."/>
            <person name="Zeng Q."/>
            <person name="Gargeya S."/>
            <person name="Fitzgerald M."/>
            <person name="Haas B."/>
            <person name="Abouelleil A."/>
            <person name="Alvarado L."/>
            <person name="Arachchi H.M."/>
            <person name="Berlin A."/>
            <person name="Brown A."/>
            <person name="Chapman S.B."/>
            <person name="Chen Z."/>
            <person name="Dunbar C."/>
            <person name="Freedman E."/>
            <person name="Gearin G."/>
            <person name="Gellesch M."/>
            <person name="Goldberg J."/>
            <person name="Griggs A."/>
            <person name="Gujja S."/>
            <person name="Heiman D."/>
            <person name="Howarth C."/>
            <person name="Larson L."/>
            <person name="Lui A."/>
            <person name="MacDonald P.J.P."/>
            <person name="Montmayeur A."/>
            <person name="Murphy C."/>
            <person name="Neiman D."/>
            <person name="Pearson M."/>
            <person name="Priest M."/>
            <person name="Roberts A."/>
            <person name="Saif S."/>
            <person name="Shea T."/>
            <person name="Shenoy N."/>
            <person name="Sisk P."/>
            <person name="Stolte C."/>
            <person name="Sykes S."/>
            <person name="Wortman J."/>
            <person name="Nusbaum C."/>
            <person name="Birren B."/>
        </authorList>
    </citation>
    <scope>NUCLEOTIDE SEQUENCE [LARGE SCALE GENOMIC DNA]</scope>
    <source>
        <strain evidence="4">ATCC MYA-4855 / 20631-21</strain>
    </source>
</reference>
<feature type="compositionally biased region" description="Basic and acidic residues" evidence="1">
    <location>
        <begin position="288"/>
        <end position="298"/>
    </location>
</feature>
<sequence>MPLGIERINARRQQPNEHINFIKPLDGPDKEFSEDFLERIAASCKPIMRSNHLAVMSLEEHKCNPEFLGRNFNAGEVIQLVLKAPSGHWLPFKFVQMVMMHELAHCKQMNHSKAFWKVKDQYSTELKALWQKGYTGDGMWSRGRTLLTGQYDQASLGSEETLPEHLCGGTFRSSGKRKRAAKPKLSYKERKERTIAKKFGVNGVGVALGADEETKAKLEKGKTTASNPRVAGSSRGRELRAMAALSRFTTTAENVSQTKAEDELVQSGSETESDWEAGLSGPEEAADSDGKKLHDGKGRTLIRVCDDEDPDEINVKDEMSELRKFGVAEDSKKPTNLWYLS</sequence>
<name>L8FUM9_PSED2</name>
<feature type="region of interest" description="Disordered" evidence="1">
    <location>
        <begin position="217"/>
        <end position="237"/>
    </location>
</feature>
<feature type="region of interest" description="Disordered" evidence="1">
    <location>
        <begin position="252"/>
        <end position="298"/>
    </location>
</feature>
<dbReference type="Gene3D" id="3.30.2010.10">
    <property type="entry name" value="Metalloproteases ('zincins'), catalytic domain"/>
    <property type="match status" value="1"/>
</dbReference>
<evidence type="ECO:0000259" key="2">
    <source>
        <dbReference type="PROSITE" id="PS51397"/>
    </source>
</evidence>
<dbReference type="AlphaFoldDB" id="L8FUM9"/>
<organism evidence="3 4">
    <name type="scientific">Pseudogymnoascus destructans (strain ATCC MYA-4855 / 20631-21)</name>
    <name type="common">Bat white-nose syndrome fungus</name>
    <name type="synonym">Geomyces destructans</name>
    <dbReference type="NCBI Taxonomy" id="658429"/>
    <lineage>
        <taxon>Eukaryota</taxon>
        <taxon>Fungi</taxon>
        <taxon>Dikarya</taxon>
        <taxon>Ascomycota</taxon>
        <taxon>Pezizomycotina</taxon>
        <taxon>Leotiomycetes</taxon>
        <taxon>Thelebolales</taxon>
        <taxon>Thelebolaceae</taxon>
        <taxon>Pseudogymnoascus</taxon>
    </lineage>
</organism>
<dbReference type="GO" id="GO:0006281">
    <property type="term" value="P:DNA repair"/>
    <property type="evidence" value="ECO:0007669"/>
    <property type="project" value="TreeGrafter"/>
</dbReference>
<dbReference type="PANTHER" id="PTHR46622:SF1">
    <property type="entry name" value="DNA-DEPENDENT METALLOPROTEASE WSS1"/>
    <property type="match status" value="1"/>
</dbReference>
<dbReference type="Proteomes" id="UP000011064">
    <property type="component" value="Unassembled WGS sequence"/>
</dbReference>
<evidence type="ECO:0000256" key="1">
    <source>
        <dbReference type="SAM" id="MobiDB-lite"/>
    </source>
</evidence>
<feature type="domain" description="WLM" evidence="2">
    <location>
        <begin position="10"/>
        <end position="249"/>
    </location>
</feature>
<accession>L8FUM9</accession>
<dbReference type="GO" id="GO:0005634">
    <property type="term" value="C:nucleus"/>
    <property type="evidence" value="ECO:0007669"/>
    <property type="project" value="TreeGrafter"/>
</dbReference>